<name>A0A0R3WJ30_HYDTA</name>
<dbReference type="OrthoDB" id="6267136at2759"/>
<dbReference type="Proteomes" id="UP000274429">
    <property type="component" value="Unassembled WGS sequence"/>
</dbReference>
<feature type="compositionally biased region" description="Basic residues" evidence="1">
    <location>
        <begin position="226"/>
        <end position="240"/>
    </location>
</feature>
<accession>A0A0R3WJ30</accession>
<feature type="compositionally biased region" description="Polar residues" evidence="1">
    <location>
        <begin position="138"/>
        <end position="147"/>
    </location>
</feature>
<reference evidence="4" key="1">
    <citation type="submission" date="2017-02" db="UniProtKB">
        <authorList>
            <consortium name="WormBaseParasite"/>
        </authorList>
    </citation>
    <scope>IDENTIFICATION</scope>
</reference>
<keyword evidence="3" id="KW-1185">Reference proteome</keyword>
<evidence type="ECO:0000313" key="4">
    <source>
        <dbReference type="WBParaSite" id="TTAC_0000065601-mRNA-1"/>
    </source>
</evidence>
<feature type="region of interest" description="Disordered" evidence="1">
    <location>
        <begin position="96"/>
        <end position="147"/>
    </location>
</feature>
<evidence type="ECO:0000313" key="3">
    <source>
        <dbReference type="Proteomes" id="UP000274429"/>
    </source>
</evidence>
<reference evidence="2 3" key="2">
    <citation type="submission" date="2018-11" db="EMBL/GenBank/DDBJ databases">
        <authorList>
            <consortium name="Pathogen Informatics"/>
        </authorList>
    </citation>
    <scope>NUCLEOTIDE SEQUENCE [LARGE SCALE GENOMIC DNA]</scope>
</reference>
<evidence type="ECO:0000313" key="2">
    <source>
        <dbReference type="EMBL" id="VDM16797.1"/>
    </source>
</evidence>
<evidence type="ECO:0000256" key="1">
    <source>
        <dbReference type="SAM" id="MobiDB-lite"/>
    </source>
</evidence>
<feature type="region of interest" description="Disordered" evidence="1">
    <location>
        <begin position="32"/>
        <end position="80"/>
    </location>
</feature>
<dbReference type="AlphaFoldDB" id="A0A0R3WJ30"/>
<dbReference type="EMBL" id="UYWX01000074">
    <property type="protein sequence ID" value="VDM16797.1"/>
    <property type="molecule type" value="Genomic_DNA"/>
</dbReference>
<sequence>MPETPTEIPVSPTAALSASSSFRADEILRSKLSSEESRVSSVFHSLPPKIPGEKEPFKKFDEKEPSAALSPNLPQIRPPAFSPLVNLKHITPFEHNEKPLFRARQASEPPPKLDVKPTRSPSTPSPVSPPSQQKTVQKAQSVSSPTNNPFSAYSWDSWAKPVFVRGPGVLDSQTENGFASGGKMSQSSNSYPPAPPPILYYDPFLGQYVSTPGYHTVGRYSQGLGRRQRSKRHNQRHKSVGHYSTYEKTRSTSCLPTYAVESVSERQYPMTENRIGDVIQYQQATPHLMRSATPQMPVQLRQSYRNDNEMRVNKKVHMVSSGTDDTPIQLVDTLSPRRESINFNNIRSDNAELLESISPVYIPSTAEAARPDVSLVKPPDDQIRYTSDVVRSLNRQAFKMGQRQSKEGVLSPRDHYLEVVNGSARPKARENFGYSKVSLNGAEKRPGVMDLVKRYSQFEEDAYAPRARNSRPAMDNVNNMEDSVEILSDLSYNEAVGRKPYAR</sequence>
<proteinExistence type="predicted"/>
<feature type="compositionally biased region" description="Basic and acidic residues" evidence="1">
    <location>
        <begin position="51"/>
        <end position="65"/>
    </location>
</feature>
<dbReference type="WBParaSite" id="TTAC_0000065601-mRNA-1">
    <property type="protein sequence ID" value="TTAC_0000065601-mRNA-1"/>
    <property type="gene ID" value="TTAC_0000065601"/>
</dbReference>
<gene>
    <name evidence="2" type="ORF">TTAC_LOCUS657</name>
</gene>
<protein>
    <submittedName>
        <fullName evidence="4">ZM domain-containing protein</fullName>
    </submittedName>
</protein>
<organism evidence="4">
    <name type="scientific">Hydatigena taeniaeformis</name>
    <name type="common">Feline tapeworm</name>
    <name type="synonym">Taenia taeniaeformis</name>
    <dbReference type="NCBI Taxonomy" id="6205"/>
    <lineage>
        <taxon>Eukaryota</taxon>
        <taxon>Metazoa</taxon>
        <taxon>Spiralia</taxon>
        <taxon>Lophotrochozoa</taxon>
        <taxon>Platyhelminthes</taxon>
        <taxon>Cestoda</taxon>
        <taxon>Eucestoda</taxon>
        <taxon>Cyclophyllidea</taxon>
        <taxon>Taeniidae</taxon>
        <taxon>Hydatigera</taxon>
    </lineage>
</organism>
<feature type="region of interest" description="Disordered" evidence="1">
    <location>
        <begin position="222"/>
        <end position="246"/>
    </location>
</feature>